<proteinExistence type="inferred from homology"/>
<dbReference type="InterPro" id="IPR029062">
    <property type="entry name" value="Class_I_gatase-like"/>
</dbReference>
<comment type="caution">
    <text evidence="8">The sequence shown here is derived from an EMBL/GenBank/DDBJ whole genome shotgun (WGS) entry which is preliminary data.</text>
</comment>
<dbReference type="InterPro" id="IPR040921">
    <property type="entry name" value="Peptidase_S66C"/>
</dbReference>
<evidence type="ECO:0000256" key="2">
    <source>
        <dbReference type="ARBA" id="ARBA00022645"/>
    </source>
</evidence>
<sequence length="313" mass="34235">MMRKVKALHQGDTVGLIAPSSPAPLEDLEKAVAAVTELGFNVKVGKSCYESYGYMAGPEEIRARDIHAMFGDPKINGIFCVRGGNGAIRLPRLINMKLIYKNPKVFLGYSDITILHLMFNLHGQFCTFHGPMPSTDMIKDLFPGYEKDHLLRAICDDEPIGELRPYDGALPMQTLVEGSAEGEIIGGNLSLVCALMGTPWEIDTKDRILILEDVDEPVYKIDRMLSQLLLAGKLEAASGIVLGQFTNITHKDPSRTFALEKVFEDVVAKAGRPTLINGYFGHGEKKVTIPLGVRAVIDGSDSTFTIIESGVVK</sequence>
<dbReference type="InterPro" id="IPR027478">
    <property type="entry name" value="LdcA_N"/>
</dbReference>
<evidence type="ECO:0000313" key="8">
    <source>
        <dbReference type="EMBL" id="SIN61916.1"/>
    </source>
</evidence>
<dbReference type="Pfam" id="PF02016">
    <property type="entry name" value="Peptidase_S66"/>
    <property type="match status" value="1"/>
</dbReference>
<dbReference type="InterPro" id="IPR040449">
    <property type="entry name" value="Peptidase_S66_N"/>
</dbReference>
<keyword evidence="3" id="KW-0645">Protease</keyword>
<feature type="domain" description="LD-carboxypeptidase N-terminal" evidence="6">
    <location>
        <begin position="14"/>
        <end position="130"/>
    </location>
</feature>
<keyword evidence="5" id="KW-0720">Serine protease</keyword>
<keyword evidence="4" id="KW-0378">Hydrolase</keyword>
<keyword evidence="9" id="KW-1185">Reference proteome</keyword>
<dbReference type="Gene3D" id="3.50.30.60">
    <property type="entry name" value="LD-carboxypeptidase A C-terminal domain-like"/>
    <property type="match status" value="1"/>
</dbReference>
<dbReference type="PANTHER" id="PTHR30237:SF2">
    <property type="entry name" value="MUREIN TETRAPEPTIDE CARBOXYPEPTIDASE"/>
    <property type="match status" value="1"/>
</dbReference>
<dbReference type="SUPFAM" id="SSF52317">
    <property type="entry name" value="Class I glutamine amidotransferase-like"/>
    <property type="match status" value="1"/>
</dbReference>
<dbReference type="PANTHER" id="PTHR30237">
    <property type="entry name" value="MURAMOYLTETRAPEPTIDE CARBOXYPEPTIDASE"/>
    <property type="match status" value="1"/>
</dbReference>
<reference evidence="8 9" key="1">
    <citation type="submission" date="2016-11" db="EMBL/GenBank/DDBJ databases">
        <authorList>
            <person name="Varghese N."/>
            <person name="Submissions S."/>
        </authorList>
    </citation>
    <scope>NUCLEOTIDE SEQUENCE [LARGE SCALE GENOMIC DNA]</scope>
    <source>
        <strain evidence="8 9">DSM 20664</strain>
    </source>
</reference>
<evidence type="ECO:0000256" key="4">
    <source>
        <dbReference type="ARBA" id="ARBA00022801"/>
    </source>
</evidence>
<evidence type="ECO:0000256" key="5">
    <source>
        <dbReference type="ARBA" id="ARBA00022825"/>
    </source>
</evidence>
<organism evidence="8 9">
    <name type="scientific">Acetomicrobium flavidum</name>
    <dbReference type="NCBI Taxonomy" id="49896"/>
    <lineage>
        <taxon>Bacteria</taxon>
        <taxon>Thermotogati</taxon>
        <taxon>Synergistota</taxon>
        <taxon>Synergistia</taxon>
        <taxon>Synergistales</taxon>
        <taxon>Acetomicrobiaceae</taxon>
        <taxon>Acetomicrobium</taxon>
    </lineage>
</organism>
<name>A0ABY1JAD9_9BACT</name>
<dbReference type="PIRSF" id="PIRSF028757">
    <property type="entry name" value="LD-carboxypeptidase"/>
    <property type="match status" value="1"/>
</dbReference>
<accession>A0ABY1JAD9</accession>
<dbReference type="EMBL" id="FSQZ01000001">
    <property type="protein sequence ID" value="SIN61916.1"/>
    <property type="molecule type" value="Genomic_DNA"/>
</dbReference>
<dbReference type="Proteomes" id="UP000185093">
    <property type="component" value="Unassembled WGS sequence"/>
</dbReference>
<keyword evidence="2 8" id="KW-0121">Carboxypeptidase</keyword>
<evidence type="ECO:0000313" key="9">
    <source>
        <dbReference type="Proteomes" id="UP000185093"/>
    </source>
</evidence>
<evidence type="ECO:0000256" key="1">
    <source>
        <dbReference type="ARBA" id="ARBA00010233"/>
    </source>
</evidence>
<protein>
    <submittedName>
        <fullName evidence="8">Muramoyltetrapeptide carboxypeptidase</fullName>
    </submittedName>
</protein>
<dbReference type="SUPFAM" id="SSF141986">
    <property type="entry name" value="LD-carboxypeptidase A C-terminal domain-like"/>
    <property type="match status" value="1"/>
</dbReference>
<dbReference type="InterPro" id="IPR027461">
    <property type="entry name" value="Carboxypeptidase_A_C_sf"/>
</dbReference>
<feature type="domain" description="LD-carboxypeptidase C-terminal" evidence="7">
    <location>
        <begin position="181"/>
        <end position="296"/>
    </location>
</feature>
<dbReference type="Gene3D" id="3.40.50.10740">
    <property type="entry name" value="Class I glutamine amidotransferase-like"/>
    <property type="match status" value="1"/>
</dbReference>
<evidence type="ECO:0000259" key="7">
    <source>
        <dbReference type="Pfam" id="PF17676"/>
    </source>
</evidence>
<evidence type="ECO:0000259" key="6">
    <source>
        <dbReference type="Pfam" id="PF02016"/>
    </source>
</evidence>
<comment type="similarity">
    <text evidence="1">Belongs to the peptidase S66 family.</text>
</comment>
<dbReference type="GO" id="GO:0004180">
    <property type="term" value="F:carboxypeptidase activity"/>
    <property type="evidence" value="ECO:0007669"/>
    <property type="project" value="UniProtKB-KW"/>
</dbReference>
<dbReference type="Pfam" id="PF17676">
    <property type="entry name" value="Peptidase_S66C"/>
    <property type="match status" value="1"/>
</dbReference>
<gene>
    <name evidence="8" type="ORF">SAMN05444368_0041</name>
</gene>
<dbReference type="CDD" id="cd07025">
    <property type="entry name" value="Peptidase_S66"/>
    <property type="match status" value="1"/>
</dbReference>
<dbReference type="InterPro" id="IPR003507">
    <property type="entry name" value="S66_fam"/>
</dbReference>
<evidence type="ECO:0000256" key="3">
    <source>
        <dbReference type="ARBA" id="ARBA00022670"/>
    </source>
</evidence>